<sequence>VGENQQHRQVEGRDGAQVAAQHSALQAGARCCAGQQLEAQALLLERQASAEAGPTDGTSM</sequence>
<protein>
    <submittedName>
        <fullName evidence="1">Uncharacterized protein</fullName>
    </submittedName>
</protein>
<evidence type="ECO:0000313" key="1">
    <source>
        <dbReference type="EMBL" id="GFD59274.1"/>
    </source>
</evidence>
<organism evidence="1">
    <name type="scientific">Tanacetum cinerariifolium</name>
    <name type="common">Dalmatian daisy</name>
    <name type="synonym">Chrysanthemum cinerariifolium</name>
    <dbReference type="NCBI Taxonomy" id="118510"/>
    <lineage>
        <taxon>Eukaryota</taxon>
        <taxon>Viridiplantae</taxon>
        <taxon>Streptophyta</taxon>
        <taxon>Embryophyta</taxon>
        <taxon>Tracheophyta</taxon>
        <taxon>Spermatophyta</taxon>
        <taxon>Magnoliopsida</taxon>
        <taxon>eudicotyledons</taxon>
        <taxon>Gunneridae</taxon>
        <taxon>Pentapetalae</taxon>
        <taxon>asterids</taxon>
        <taxon>campanulids</taxon>
        <taxon>Asterales</taxon>
        <taxon>Asteraceae</taxon>
        <taxon>Asteroideae</taxon>
        <taxon>Anthemideae</taxon>
        <taxon>Anthemidinae</taxon>
        <taxon>Tanacetum</taxon>
    </lineage>
</organism>
<name>A0A699XTF1_TANCI</name>
<comment type="caution">
    <text evidence="1">The sequence shown here is derived from an EMBL/GenBank/DDBJ whole genome shotgun (WGS) entry which is preliminary data.</text>
</comment>
<dbReference type="AlphaFoldDB" id="A0A699XTF1"/>
<gene>
    <name evidence="1" type="ORF">Tci_931243</name>
</gene>
<feature type="non-terminal residue" evidence="1">
    <location>
        <position position="1"/>
    </location>
</feature>
<dbReference type="EMBL" id="BKCJ011863015">
    <property type="protein sequence ID" value="GFD59274.1"/>
    <property type="molecule type" value="Genomic_DNA"/>
</dbReference>
<reference evidence="1" key="1">
    <citation type="journal article" date="2019" name="Sci. Rep.">
        <title>Draft genome of Tanacetum cinerariifolium, the natural source of mosquito coil.</title>
        <authorList>
            <person name="Yamashiro T."/>
            <person name="Shiraishi A."/>
            <person name="Satake H."/>
            <person name="Nakayama K."/>
        </authorList>
    </citation>
    <scope>NUCLEOTIDE SEQUENCE</scope>
</reference>
<proteinExistence type="predicted"/>
<accession>A0A699XTF1</accession>